<dbReference type="Proteomes" id="UP001152622">
    <property type="component" value="Chromosome 14"/>
</dbReference>
<evidence type="ECO:0000256" key="1">
    <source>
        <dbReference type="SAM" id="MobiDB-lite"/>
    </source>
</evidence>
<evidence type="ECO:0000313" key="2">
    <source>
        <dbReference type="EMBL" id="KAJ8342147.1"/>
    </source>
</evidence>
<feature type="region of interest" description="Disordered" evidence="1">
    <location>
        <begin position="23"/>
        <end position="52"/>
    </location>
</feature>
<dbReference type="EMBL" id="JAINUF010000014">
    <property type="protein sequence ID" value="KAJ8342147.1"/>
    <property type="molecule type" value="Genomic_DNA"/>
</dbReference>
<protein>
    <submittedName>
        <fullName evidence="2">Uncharacterized protein</fullName>
    </submittedName>
</protein>
<name>A0A9Q1ENN7_SYNKA</name>
<dbReference type="AlphaFoldDB" id="A0A9Q1ENN7"/>
<comment type="caution">
    <text evidence="2">The sequence shown here is derived from an EMBL/GenBank/DDBJ whole genome shotgun (WGS) entry which is preliminary data.</text>
</comment>
<organism evidence="2 3">
    <name type="scientific">Synaphobranchus kaupii</name>
    <name type="common">Kaup's arrowtooth eel</name>
    <dbReference type="NCBI Taxonomy" id="118154"/>
    <lineage>
        <taxon>Eukaryota</taxon>
        <taxon>Metazoa</taxon>
        <taxon>Chordata</taxon>
        <taxon>Craniata</taxon>
        <taxon>Vertebrata</taxon>
        <taxon>Euteleostomi</taxon>
        <taxon>Actinopterygii</taxon>
        <taxon>Neopterygii</taxon>
        <taxon>Teleostei</taxon>
        <taxon>Anguilliformes</taxon>
        <taxon>Synaphobranchidae</taxon>
        <taxon>Synaphobranchus</taxon>
    </lineage>
</organism>
<accession>A0A9Q1ENN7</accession>
<keyword evidence="3" id="KW-1185">Reference proteome</keyword>
<gene>
    <name evidence="2" type="ORF">SKAU_G00320750</name>
</gene>
<evidence type="ECO:0000313" key="3">
    <source>
        <dbReference type="Proteomes" id="UP001152622"/>
    </source>
</evidence>
<proteinExistence type="predicted"/>
<reference evidence="2" key="1">
    <citation type="journal article" date="2023" name="Science">
        <title>Genome structures resolve the early diversification of teleost fishes.</title>
        <authorList>
            <person name="Parey E."/>
            <person name="Louis A."/>
            <person name="Montfort J."/>
            <person name="Bouchez O."/>
            <person name="Roques C."/>
            <person name="Iampietro C."/>
            <person name="Lluch J."/>
            <person name="Castinel A."/>
            <person name="Donnadieu C."/>
            <person name="Desvignes T."/>
            <person name="Floi Bucao C."/>
            <person name="Jouanno E."/>
            <person name="Wen M."/>
            <person name="Mejri S."/>
            <person name="Dirks R."/>
            <person name="Jansen H."/>
            <person name="Henkel C."/>
            <person name="Chen W.J."/>
            <person name="Zahm M."/>
            <person name="Cabau C."/>
            <person name="Klopp C."/>
            <person name="Thompson A.W."/>
            <person name="Robinson-Rechavi M."/>
            <person name="Braasch I."/>
            <person name="Lecointre G."/>
            <person name="Bobe J."/>
            <person name="Postlethwait J.H."/>
            <person name="Berthelot C."/>
            <person name="Roest Crollius H."/>
            <person name="Guiguen Y."/>
        </authorList>
    </citation>
    <scope>NUCLEOTIDE SEQUENCE</scope>
    <source>
        <strain evidence="2">WJC10195</strain>
    </source>
</reference>
<sequence length="132" mass="14075">MPSPQHPTHSTYPGFTPTPGPAVGFGGHLWASPPPPAPTAFPLGSRHSFRGDRNGYRYARRRRRPPPAPSCFVADALPSLMIPLTASPCEIFPGPLLRRPAPPPARSSAGALHSAINQRANNLQFAKNTVAV</sequence>